<sequence>MRIEEAISRPYALRLARPWVAASATMTTRHGRIVALASDGLVGFGDCAPLPSSGEKGHAETFCALDDVLRTLPGEDVDPLAGDFVATIAQPQVRWAVETACLDLCARKRGLPLHRLLSETSAADVPVNAALGRLDEGCAGRAVRAAEAGFAVAKIKLGVDPVESELAALKEVVEASGGVLSFRFDANRAWERADARCVLNALAEMDGLRVDGVEEPLSGPTPEALASLQAELPFPLAADESVPVLGVDALLEARAVRRLVVKPARIGGMAATLDLARRAHQAGVELVLTSVVDSAIGVMAAAHLAAALPAGQRLAHGLGTLSWLAEDVAAPPPIETGMIRLPDRPGLGLAPFDHLPGGDLFQG</sequence>
<evidence type="ECO:0000313" key="5">
    <source>
        <dbReference type="EMBL" id="MDQ0324384.1"/>
    </source>
</evidence>
<keyword evidence="3" id="KW-0413">Isomerase</keyword>
<dbReference type="InterPro" id="IPR029065">
    <property type="entry name" value="Enolase_C-like"/>
</dbReference>
<protein>
    <submittedName>
        <fullName evidence="5">O-succinylbenzoate synthase</fullName>
    </submittedName>
</protein>
<dbReference type="Pfam" id="PF02746">
    <property type="entry name" value="MR_MLE_N"/>
    <property type="match status" value="1"/>
</dbReference>
<reference evidence="5 6" key="1">
    <citation type="submission" date="2023-07" db="EMBL/GenBank/DDBJ databases">
        <title>Genomic Encyclopedia of Type Strains, Phase IV (KMG-IV): sequencing the most valuable type-strain genomes for metagenomic binning, comparative biology and taxonomic classification.</title>
        <authorList>
            <person name="Goeker M."/>
        </authorList>
    </citation>
    <scope>NUCLEOTIDE SEQUENCE [LARGE SCALE GENOMIC DNA]</scope>
    <source>
        <strain evidence="5 6">DSM 11549</strain>
    </source>
</reference>
<dbReference type="EMBL" id="JAUSUK010000001">
    <property type="protein sequence ID" value="MDQ0324384.1"/>
    <property type="molecule type" value="Genomic_DNA"/>
</dbReference>
<proteinExistence type="inferred from homology"/>
<keyword evidence="6" id="KW-1185">Reference proteome</keyword>
<dbReference type="PANTHER" id="PTHR48073:SF2">
    <property type="entry name" value="O-SUCCINYLBENZOATE SYNTHASE"/>
    <property type="match status" value="1"/>
</dbReference>
<dbReference type="PANTHER" id="PTHR48073">
    <property type="entry name" value="O-SUCCINYLBENZOATE SYNTHASE-RELATED"/>
    <property type="match status" value="1"/>
</dbReference>
<evidence type="ECO:0000256" key="3">
    <source>
        <dbReference type="ARBA" id="ARBA00023235"/>
    </source>
</evidence>
<evidence type="ECO:0000259" key="4">
    <source>
        <dbReference type="SMART" id="SM00922"/>
    </source>
</evidence>
<dbReference type="SFLD" id="SFLDG00180">
    <property type="entry name" value="muconate_cycloisomerase"/>
    <property type="match status" value="1"/>
</dbReference>
<comment type="caution">
    <text evidence="5">The sequence shown here is derived from an EMBL/GenBank/DDBJ whole genome shotgun (WGS) entry which is preliminary data.</text>
</comment>
<evidence type="ECO:0000256" key="1">
    <source>
        <dbReference type="ARBA" id="ARBA00008031"/>
    </source>
</evidence>
<comment type="similarity">
    <text evidence="1">Belongs to the mandelate racemase/muconate lactonizing enzyme family.</text>
</comment>
<dbReference type="Gene3D" id="3.30.390.10">
    <property type="entry name" value="Enolase-like, N-terminal domain"/>
    <property type="match status" value="1"/>
</dbReference>
<dbReference type="InterPro" id="IPR036849">
    <property type="entry name" value="Enolase-like_C_sf"/>
</dbReference>
<dbReference type="SUPFAM" id="SSF51604">
    <property type="entry name" value="Enolase C-terminal domain-like"/>
    <property type="match status" value="1"/>
</dbReference>
<evidence type="ECO:0000256" key="2">
    <source>
        <dbReference type="ARBA" id="ARBA00022723"/>
    </source>
</evidence>
<dbReference type="InterPro" id="IPR013342">
    <property type="entry name" value="Mandelate_racemase_C"/>
</dbReference>
<accession>A0ABU0C358</accession>
<dbReference type="SUPFAM" id="SSF54826">
    <property type="entry name" value="Enolase N-terminal domain-like"/>
    <property type="match status" value="1"/>
</dbReference>
<dbReference type="SMART" id="SM00922">
    <property type="entry name" value="MR_MLE"/>
    <property type="match status" value="1"/>
</dbReference>
<dbReference type="RefSeq" id="WP_307152687.1">
    <property type="nucleotide sequence ID" value="NZ_JAUSUK010000001.1"/>
</dbReference>
<feature type="domain" description="Mandelate racemase/muconate lactonizing enzyme C-terminal" evidence="4">
    <location>
        <begin position="135"/>
        <end position="235"/>
    </location>
</feature>
<evidence type="ECO:0000313" key="6">
    <source>
        <dbReference type="Proteomes" id="UP001230253"/>
    </source>
</evidence>
<keyword evidence="2" id="KW-0479">Metal-binding</keyword>
<name>A0ABU0C358_9BRAD</name>
<organism evidence="5 6">
    <name type="scientific">Rhodopseudomonas julia</name>
    <dbReference type="NCBI Taxonomy" id="200617"/>
    <lineage>
        <taxon>Bacteria</taxon>
        <taxon>Pseudomonadati</taxon>
        <taxon>Pseudomonadota</taxon>
        <taxon>Alphaproteobacteria</taxon>
        <taxon>Hyphomicrobiales</taxon>
        <taxon>Nitrobacteraceae</taxon>
        <taxon>Rhodopseudomonas</taxon>
    </lineage>
</organism>
<dbReference type="InterPro" id="IPR013341">
    <property type="entry name" value="Mandelate_racemase_N_dom"/>
</dbReference>
<dbReference type="Gene3D" id="3.20.20.120">
    <property type="entry name" value="Enolase-like C-terminal domain"/>
    <property type="match status" value="1"/>
</dbReference>
<gene>
    <name evidence="5" type="ORF">J2R99_000233</name>
</gene>
<dbReference type="SFLD" id="SFLDF00009">
    <property type="entry name" value="o-succinylbenzoate_synthase"/>
    <property type="match status" value="1"/>
</dbReference>
<dbReference type="Pfam" id="PF13378">
    <property type="entry name" value="MR_MLE_C"/>
    <property type="match status" value="1"/>
</dbReference>
<dbReference type="Proteomes" id="UP001230253">
    <property type="component" value="Unassembled WGS sequence"/>
</dbReference>
<dbReference type="InterPro" id="IPR029017">
    <property type="entry name" value="Enolase-like_N"/>
</dbReference>
<dbReference type="SFLD" id="SFLDS00001">
    <property type="entry name" value="Enolase"/>
    <property type="match status" value="1"/>
</dbReference>